<dbReference type="EMBL" id="CP104064">
    <property type="protein sequence ID" value="WAH37845.1"/>
    <property type="molecule type" value="Genomic_DNA"/>
</dbReference>
<comment type="subcellular location">
    <subcellularLocation>
        <location evidence="2">Cytoplasm</location>
    </subcellularLocation>
</comment>
<dbReference type="SMART" id="SM00863">
    <property type="entry name" value="tRNA_SAD"/>
    <property type="match status" value="1"/>
</dbReference>
<evidence type="ECO:0000256" key="4">
    <source>
        <dbReference type="ARBA" id="ARBA00022833"/>
    </source>
</evidence>
<dbReference type="Gene3D" id="3.10.310.40">
    <property type="match status" value="1"/>
</dbReference>
<comment type="cofactor">
    <cofactor evidence="1">
        <name>Zn(2+)</name>
        <dbReference type="ChEBI" id="CHEBI:29105"/>
    </cofactor>
</comment>
<dbReference type="PANTHER" id="PTHR43462:SF1">
    <property type="entry name" value="ALANYL-TRNA EDITING PROTEIN AARSD1"/>
    <property type="match status" value="1"/>
</dbReference>
<evidence type="ECO:0000256" key="2">
    <source>
        <dbReference type="ARBA" id="ARBA00004496"/>
    </source>
</evidence>
<dbReference type="Proteomes" id="UP001164803">
    <property type="component" value="Chromosome"/>
</dbReference>
<evidence type="ECO:0000259" key="5">
    <source>
        <dbReference type="PROSITE" id="PS50860"/>
    </source>
</evidence>
<gene>
    <name evidence="6" type="ORF">NZD86_04895</name>
</gene>
<keyword evidence="7" id="KW-1185">Reference proteome</keyword>
<dbReference type="SUPFAM" id="SSF50447">
    <property type="entry name" value="Translation proteins"/>
    <property type="match status" value="1"/>
</dbReference>
<evidence type="ECO:0000256" key="3">
    <source>
        <dbReference type="ARBA" id="ARBA00022723"/>
    </source>
</evidence>
<dbReference type="InterPro" id="IPR018165">
    <property type="entry name" value="Ala-tRNA-synth_IIc_core"/>
</dbReference>
<keyword evidence="4" id="KW-0862">Zinc</keyword>
<dbReference type="Pfam" id="PF01411">
    <property type="entry name" value="tRNA-synt_2c"/>
    <property type="match status" value="1"/>
</dbReference>
<dbReference type="InterPro" id="IPR018164">
    <property type="entry name" value="Ala-tRNA-synth_IIc_N"/>
</dbReference>
<dbReference type="PROSITE" id="PS50860">
    <property type="entry name" value="AA_TRNA_LIGASE_II_ALA"/>
    <property type="match status" value="1"/>
</dbReference>
<dbReference type="InterPro" id="IPR051335">
    <property type="entry name" value="Alanyl-tRNA_Editing_Enzymes"/>
</dbReference>
<dbReference type="InterPro" id="IPR009000">
    <property type="entry name" value="Transl_B-barrel_sf"/>
</dbReference>
<dbReference type="Gene3D" id="2.40.30.130">
    <property type="match status" value="1"/>
</dbReference>
<accession>A0ABY6Z4S6</accession>
<dbReference type="Pfam" id="PF07973">
    <property type="entry name" value="tRNA_SAD"/>
    <property type="match status" value="1"/>
</dbReference>
<dbReference type="SUPFAM" id="SSF55186">
    <property type="entry name" value="ThrRS/AlaRS common domain"/>
    <property type="match status" value="1"/>
</dbReference>
<evidence type="ECO:0000313" key="6">
    <source>
        <dbReference type="EMBL" id="WAH37845.1"/>
    </source>
</evidence>
<evidence type="ECO:0000313" key="7">
    <source>
        <dbReference type="Proteomes" id="UP001164803"/>
    </source>
</evidence>
<keyword evidence="3" id="KW-0479">Metal-binding</keyword>
<dbReference type="Gene3D" id="3.30.980.10">
    <property type="entry name" value="Threonyl-trna Synthetase, Chain A, domain 2"/>
    <property type="match status" value="1"/>
</dbReference>
<organism evidence="6 7">
    <name type="scientific">Alicyclobacillus dauci</name>
    <dbReference type="NCBI Taxonomy" id="1475485"/>
    <lineage>
        <taxon>Bacteria</taxon>
        <taxon>Bacillati</taxon>
        <taxon>Bacillota</taxon>
        <taxon>Bacilli</taxon>
        <taxon>Bacillales</taxon>
        <taxon>Alicyclobacillaceae</taxon>
        <taxon>Alicyclobacillus</taxon>
    </lineage>
</organism>
<reference evidence="6" key="1">
    <citation type="submission" date="2022-08" db="EMBL/GenBank/DDBJ databases">
        <title>Alicyclobacillus dauci DSM2870, complete genome.</title>
        <authorList>
            <person name="Wang Q."/>
            <person name="Cai R."/>
            <person name="Wang Z."/>
        </authorList>
    </citation>
    <scope>NUCLEOTIDE SEQUENCE</scope>
    <source>
        <strain evidence="6">DSM 28700</strain>
    </source>
</reference>
<dbReference type="PANTHER" id="PTHR43462">
    <property type="entry name" value="ALANYL-TRNA EDITING PROTEIN"/>
    <property type="match status" value="1"/>
</dbReference>
<name>A0ABY6Z4S6_9BACL</name>
<feature type="domain" description="Alanyl-transfer RNA synthetases family profile" evidence="5">
    <location>
        <begin position="1"/>
        <end position="240"/>
    </location>
</feature>
<sequence length="409" mass="45432">MDVTSRLYYFDSDLQVFEATVVDQRRQPDDRWGVVLSQTAFYPTSGGQPHDLGTINGMEVIDVFVDGEDVVHVLREPLAKGTPVEGRIDWTRRFDHMQQHCGQHILSAAFEQTFDWDTVGFHMGDEWSTLDLDTPSMTTEQLSEAEQLANQIIWDDLPVTAQFVDPALIPSLSLRHAPKVNENIRIVTIQGFDNNACGGTHPKRTGQVGMIKVLKAEKMRSGTRLTFVCGGRALRDYEERNHVIQYVTNQLSASFRDIPEALTRMQQSLLDTKRAMHAKQVELYQYKAQEAVSEQEQAISRDGFLVVNLDNCGDPSEMKEMLKAVKRQLEATSANASVFIVAQVGDRIHVQGDSPGLADVQSVLRPILEEAGGKGGGNAKIAQGAAPATEAYGVNWYVDRLTTALQAKD</sequence>
<protein>
    <submittedName>
        <fullName evidence="6">Alanyl-tRNA editing protein</fullName>
    </submittedName>
</protein>
<proteinExistence type="predicted"/>
<dbReference type="InterPro" id="IPR012947">
    <property type="entry name" value="tRNA_SAD"/>
</dbReference>
<evidence type="ECO:0000256" key="1">
    <source>
        <dbReference type="ARBA" id="ARBA00001947"/>
    </source>
</evidence>
<dbReference type="RefSeq" id="WP_268045375.1">
    <property type="nucleotide sequence ID" value="NZ_CP104064.1"/>
</dbReference>
<dbReference type="InterPro" id="IPR018163">
    <property type="entry name" value="Thr/Ala-tRNA-synth_IIc_edit"/>
</dbReference>